<accession>A0ABT7AXE6</accession>
<evidence type="ECO:0000313" key="2">
    <source>
        <dbReference type="EMBL" id="MDJ1171094.1"/>
    </source>
</evidence>
<feature type="transmembrane region" description="Helical" evidence="1">
    <location>
        <begin position="46"/>
        <end position="67"/>
    </location>
</feature>
<dbReference type="Proteomes" id="UP001235303">
    <property type="component" value="Unassembled WGS sequence"/>
</dbReference>
<gene>
    <name evidence="2" type="ORF">PMG71_16820</name>
</gene>
<organism evidence="2 3">
    <name type="scientific">Roseofilum acuticapitatum BLCC-M154</name>
    <dbReference type="NCBI Taxonomy" id="3022444"/>
    <lineage>
        <taxon>Bacteria</taxon>
        <taxon>Bacillati</taxon>
        <taxon>Cyanobacteriota</taxon>
        <taxon>Cyanophyceae</taxon>
        <taxon>Desertifilales</taxon>
        <taxon>Desertifilaceae</taxon>
        <taxon>Roseofilum</taxon>
        <taxon>Roseofilum acuticapitatum</taxon>
    </lineage>
</organism>
<dbReference type="RefSeq" id="WP_283754847.1">
    <property type="nucleotide sequence ID" value="NZ_JAQOSP010000105.1"/>
</dbReference>
<keyword evidence="3" id="KW-1185">Reference proteome</keyword>
<dbReference type="EMBL" id="JAQOSP010000105">
    <property type="protein sequence ID" value="MDJ1171094.1"/>
    <property type="molecule type" value="Genomic_DNA"/>
</dbReference>
<sequence length="142" mass="15923">MSLPNPSHPPARLLRTDLEKIDKIKPTTEPDPAKNSRTQNIVGKPIWYIILSIYALLLTFTGFVTFFHNNGFASRKEHIAQLDLIATPEELEIYTQMIESEIQNIEAINTMANQAFNVVLGSLLGFLSATLTTLDDTDESDF</sequence>
<comment type="caution">
    <text evidence="2">The sequence shown here is derived from an EMBL/GenBank/DDBJ whole genome shotgun (WGS) entry which is preliminary data.</text>
</comment>
<keyword evidence="1" id="KW-1133">Transmembrane helix</keyword>
<protein>
    <submittedName>
        <fullName evidence="2">Uncharacterized protein</fullName>
    </submittedName>
</protein>
<keyword evidence="1" id="KW-0472">Membrane</keyword>
<evidence type="ECO:0000313" key="3">
    <source>
        <dbReference type="Proteomes" id="UP001235303"/>
    </source>
</evidence>
<keyword evidence="1" id="KW-0812">Transmembrane</keyword>
<reference evidence="2 3" key="1">
    <citation type="submission" date="2023-01" db="EMBL/GenBank/DDBJ databases">
        <title>Novel diversity within Roseofilum (Cyanobacteria; Desertifilaceae) from marine benthic mats with descriptions of four novel species.</title>
        <authorList>
            <person name="Wang Y."/>
            <person name="Berthold D.E."/>
            <person name="Hu J."/>
            <person name="Lefler F.W."/>
            <person name="Laughinghouse H.D. IV."/>
        </authorList>
    </citation>
    <scope>NUCLEOTIDE SEQUENCE [LARGE SCALE GENOMIC DNA]</scope>
    <source>
        <strain evidence="2 3">BLCC-M154</strain>
    </source>
</reference>
<evidence type="ECO:0000256" key="1">
    <source>
        <dbReference type="SAM" id="Phobius"/>
    </source>
</evidence>
<proteinExistence type="predicted"/>
<name>A0ABT7AXE6_9CYAN</name>